<keyword evidence="3 6" id="KW-0812">Transmembrane</keyword>
<protein>
    <recommendedName>
        <fullName evidence="7">GtrA/DPMS transmembrane domain-containing protein</fullName>
    </recommendedName>
</protein>
<feature type="transmembrane region" description="Helical" evidence="6">
    <location>
        <begin position="21"/>
        <end position="38"/>
    </location>
</feature>
<dbReference type="Proteomes" id="UP000190037">
    <property type="component" value="Unassembled WGS sequence"/>
</dbReference>
<evidence type="ECO:0000313" key="8">
    <source>
        <dbReference type="EMBL" id="OPC82667.1"/>
    </source>
</evidence>
<evidence type="ECO:0000313" key="9">
    <source>
        <dbReference type="Proteomes" id="UP000190037"/>
    </source>
</evidence>
<gene>
    <name evidence="8" type="ORF">B4N89_18490</name>
</gene>
<evidence type="ECO:0000256" key="4">
    <source>
        <dbReference type="ARBA" id="ARBA00022989"/>
    </source>
</evidence>
<feature type="transmembrane region" description="Helical" evidence="6">
    <location>
        <begin position="84"/>
        <end position="106"/>
    </location>
</feature>
<evidence type="ECO:0000256" key="6">
    <source>
        <dbReference type="SAM" id="Phobius"/>
    </source>
</evidence>
<proteinExistence type="inferred from homology"/>
<dbReference type="PANTHER" id="PTHR38459:SF1">
    <property type="entry name" value="PROPHAGE BACTOPRENOL-LINKED GLUCOSE TRANSLOCASE HOMOLOG"/>
    <property type="match status" value="1"/>
</dbReference>
<comment type="subcellular location">
    <subcellularLocation>
        <location evidence="1">Membrane</location>
        <topology evidence="1">Multi-pass membrane protein</topology>
    </subcellularLocation>
</comment>
<feature type="transmembrane region" description="Helical" evidence="6">
    <location>
        <begin position="44"/>
        <end position="64"/>
    </location>
</feature>
<sequence length="192" mass="21327">MKALRNWYDRVGHLLHETLKFGAVGGFGVVVNVIVFNLCRDHLGLASVRSSVISTAVAIVVNYLGNRYWAFRHRTSDDSRREFVLFMVFSGVGMAIEAGTVAISHYWLGHTSLLADNIAKYAVGLPLGTLFRFWSYRTWVFTGTREIDRKPVRVVAPPGEEDADDRPAGPAGTRLVTEAARLVEDESETSRA</sequence>
<dbReference type="GO" id="GO:0005886">
    <property type="term" value="C:plasma membrane"/>
    <property type="evidence" value="ECO:0007669"/>
    <property type="project" value="TreeGrafter"/>
</dbReference>
<dbReference type="InterPro" id="IPR051401">
    <property type="entry name" value="GtrA_CellWall_Glycosyl"/>
</dbReference>
<organism evidence="8 9">
    <name type="scientific">Embleya scabrispora</name>
    <dbReference type="NCBI Taxonomy" id="159449"/>
    <lineage>
        <taxon>Bacteria</taxon>
        <taxon>Bacillati</taxon>
        <taxon>Actinomycetota</taxon>
        <taxon>Actinomycetes</taxon>
        <taxon>Kitasatosporales</taxon>
        <taxon>Streptomycetaceae</taxon>
        <taxon>Embleya</taxon>
    </lineage>
</organism>
<reference evidence="8 9" key="1">
    <citation type="submission" date="2017-03" db="EMBL/GenBank/DDBJ databases">
        <title>Draft genome sequence of Streptomyces scabrisporus NF3, endophyte isolated from Amphipterygium adstringens.</title>
        <authorList>
            <person name="Vazquez M."/>
            <person name="Ceapa C.D."/>
            <person name="Rodriguez Luna D."/>
            <person name="Sanchez Esquivel S."/>
        </authorList>
    </citation>
    <scope>NUCLEOTIDE SEQUENCE [LARGE SCALE GENOMIC DNA]</scope>
    <source>
        <strain evidence="8 9">NF3</strain>
    </source>
</reference>
<dbReference type="InterPro" id="IPR007267">
    <property type="entry name" value="GtrA_DPMS_TM"/>
</dbReference>
<dbReference type="AlphaFoldDB" id="A0A1T3P0N2"/>
<dbReference type="PANTHER" id="PTHR38459">
    <property type="entry name" value="PROPHAGE BACTOPRENOL-LINKED GLUCOSE TRANSLOCASE HOMOLOG"/>
    <property type="match status" value="1"/>
</dbReference>
<keyword evidence="9" id="KW-1185">Reference proteome</keyword>
<keyword evidence="4 6" id="KW-1133">Transmembrane helix</keyword>
<name>A0A1T3P0N2_9ACTN</name>
<evidence type="ECO:0000256" key="5">
    <source>
        <dbReference type="ARBA" id="ARBA00023136"/>
    </source>
</evidence>
<evidence type="ECO:0000259" key="7">
    <source>
        <dbReference type="Pfam" id="PF04138"/>
    </source>
</evidence>
<dbReference type="RefSeq" id="WP_078976932.1">
    <property type="nucleotide sequence ID" value="NZ_MWQN01000001.1"/>
</dbReference>
<evidence type="ECO:0000256" key="2">
    <source>
        <dbReference type="ARBA" id="ARBA00009399"/>
    </source>
</evidence>
<evidence type="ECO:0000256" key="1">
    <source>
        <dbReference type="ARBA" id="ARBA00004141"/>
    </source>
</evidence>
<feature type="domain" description="GtrA/DPMS transmembrane" evidence="7">
    <location>
        <begin position="20"/>
        <end position="141"/>
    </location>
</feature>
<dbReference type="EMBL" id="MWQN01000001">
    <property type="protein sequence ID" value="OPC82667.1"/>
    <property type="molecule type" value="Genomic_DNA"/>
</dbReference>
<comment type="caution">
    <text evidence="8">The sequence shown here is derived from an EMBL/GenBank/DDBJ whole genome shotgun (WGS) entry which is preliminary data.</text>
</comment>
<dbReference type="Pfam" id="PF04138">
    <property type="entry name" value="GtrA_DPMS_TM"/>
    <property type="match status" value="1"/>
</dbReference>
<feature type="transmembrane region" description="Helical" evidence="6">
    <location>
        <begin position="118"/>
        <end position="135"/>
    </location>
</feature>
<accession>A0A1T3P0N2</accession>
<dbReference type="STRING" id="159449.B4N89_18490"/>
<keyword evidence="5 6" id="KW-0472">Membrane</keyword>
<comment type="similarity">
    <text evidence="2">Belongs to the GtrA family.</text>
</comment>
<evidence type="ECO:0000256" key="3">
    <source>
        <dbReference type="ARBA" id="ARBA00022692"/>
    </source>
</evidence>
<dbReference type="GO" id="GO:0000271">
    <property type="term" value="P:polysaccharide biosynthetic process"/>
    <property type="evidence" value="ECO:0007669"/>
    <property type="project" value="InterPro"/>
</dbReference>